<dbReference type="RefSeq" id="WP_166249648.1">
    <property type="nucleotide sequence ID" value="NZ_CP049616.1"/>
</dbReference>
<gene>
    <name evidence="1" type="ORF">GVT53_16820</name>
</gene>
<keyword evidence="2" id="KW-1185">Reference proteome</keyword>
<organism evidence="1 2">
    <name type="scientific">Flagellimonas oceani</name>
    <dbReference type="NCBI Taxonomy" id="2698672"/>
    <lineage>
        <taxon>Bacteria</taxon>
        <taxon>Pseudomonadati</taxon>
        <taxon>Bacteroidota</taxon>
        <taxon>Flavobacteriia</taxon>
        <taxon>Flavobacteriales</taxon>
        <taxon>Flavobacteriaceae</taxon>
        <taxon>Flagellimonas</taxon>
    </lineage>
</organism>
<evidence type="ECO:0000313" key="2">
    <source>
        <dbReference type="Proteomes" id="UP000502928"/>
    </source>
</evidence>
<dbReference type="EMBL" id="CP049616">
    <property type="protein sequence ID" value="QII46272.1"/>
    <property type="molecule type" value="Genomic_DNA"/>
</dbReference>
<protein>
    <submittedName>
        <fullName evidence="1">Uncharacterized protein</fullName>
    </submittedName>
</protein>
<sequence length="74" mass="8181">MDTKKLELLSAALRTLGGNFDVPTLEMIFSLKEEIDAKGEAISIGEVRAVSQKIAEKYQDNNLNTRAVNLENNT</sequence>
<dbReference type="Proteomes" id="UP000502928">
    <property type="component" value="Chromosome"/>
</dbReference>
<dbReference type="AlphaFoldDB" id="A0A6G7J757"/>
<proteinExistence type="predicted"/>
<reference evidence="1 2" key="1">
    <citation type="submission" date="2020-02" db="EMBL/GenBank/DDBJ databases">
        <title>Complete genome of Muricauda sp. 501str8.</title>
        <authorList>
            <person name="Dong B."/>
            <person name="Zhu S."/>
            <person name="Yang J."/>
            <person name="Chen J."/>
        </authorList>
    </citation>
    <scope>NUCLEOTIDE SEQUENCE [LARGE SCALE GENOMIC DNA]</scope>
    <source>
        <strain evidence="1 2">501str8</strain>
    </source>
</reference>
<accession>A0A6G7J757</accession>
<evidence type="ECO:0000313" key="1">
    <source>
        <dbReference type="EMBL" id="QII46272.1"/>
    </source>
</evidence>
<name>A0A6G7J757_9FLAO</name>
<dbReference type="KEGG" id="mut:GVT53_16820"/>